<dbReference type="EMBL" id="AKFT01000184">
    <property type="protein sequence ID" value="EJF38908.1"/>
    <property type="molecule type" value="Genomic_DNA"/>
</dbReference>
<dbReference type="AlphaFoldDB" id="J1H114"/>
<dbReference type="OrthoDB" id="7065495at2"/>
<evidence type="ECO:0000313" key="2">
    <source>
        <dbReference type="EMBL" id="EJF38908.1"/>
    </source>
</evidence>
<sequence length="569" mass="62247">MNTEQAAAIDVFRELGWVGTASEQWPTLPIGTSQQRRIARDGLKSRDWDERDPEAFRLRSTFPEDIDCIALLAFAIRCGITARRAVSLRWSRLFSNDVHVALLSERGQRFAADYINRESSGHDIADVQETPRHGPAWLQLVRDLDLEPPRRLGYAVAWTTLALKALNGESDPQPFKAEAEEHLSLAVEVRLPPHGALGDLLLRDLLPRERRLDVCLAGLESASRPSDRADWGRLLADLEITDDEVREHADLLLGALAVGEGPLLEGLGTRCATALGDEYLPDLLVITGAARTQKAAKALLSALAGRPRPEQVAGIEPLLADLLLRDGGIAKAARRLHEAWGIDSEAPKAETELLPWLPVPPTWQVPAFDPGPATAEHLTELAAALERSPDPLLAERFVATLHAVVRRDPQEAELALGGLNGVNARHRLGLDVYAEWQQPPLEECRSRGRSTRTGSRPQTGGGACGRVAAESRRSHHRSGGSSRAAAAVRRGRRRSARWGSLLGAAAPRYHCRHRGPDLTRPDDPRQRAVRRRLCSKRRDSAPSRPHTRLDCRPGAGPADGAPSGRALGR</sequence>
<dbReference type="RefSeq" id="WP_008732888.1">
    <property type="nucleotide sequence ID" value="NZ_AKFT01000184.1"/>
</dbReference>
<dbReference type="Proteomes" id="UP000002941">
    <property type="component" value="Unassembled WGS sequence"/>
</dbReference>
<evidence type="ECO:0000313" key="3">
    <source>
        <dbReference type="Proteomes" id="UP000002941"/>
    </source>
</evidence>
<gene>
    <name evidence="2" type="ORF">HMPREF1318_2329</name>
</gene>
<protein>
    <submittedName>
        <fullName evidence="2">Uncharacterized protein</fullName>
    </submittedName>
</protein>
<name>J1H114_9ACTO</name>
<proteinExistence type="predicted"/>
<feature type="compositionally biased region" description="Basic and acidic residues" evidence="1">
    <location>
        <begin position="514"/>
        <end position="526"/>
    </location>
</feature>
<comment type="caution">
    <text evidence="2">The sequence shown here is derived from an EMBL/GenBank/DDBJ whole genome shotgun (WGS) entry which is preliminary data.</text>
</comment>
<feature type="compositionally biased region" description="Low complexity" evidence="1">
    <location>
        <begin position="553"/>
        <end position="562"/>
    </location>
</feature>
<dbReference type="eggNOG" id="ENOG502Z809">
    <property type="taxonomic scope" value="Bacteria"/>
</dbReference>
<dbReference type="PATRIC" id="fig|1125718.3.peg.2370"/>
<keyword evidence="3" id="KW-1185">Reference proteome</keyword>
<evidence type="ECO:0000256" key="1">
    <source>
        <dbReference type="SAM" id="MobiDB-lite"/>
    </source>
</evidence>
<feature type="region of interest" description="Disordered" evidence="1">
    <location>
        <begin position="443"/>
        <end position="499"/>
    </location>
</feature>
<feature type="compositionally biased region" description="Basic and acidic residues" evidence="1">
    <location>
        <begin position="536"/>
        <end position="551"/>
    </location>
</feature>
<reference evidence="2 3" key="1">
    <citation type="submission" date="2012-05" db="EMBL/GenBank/DDBJ databases">
        <authorList>
            <person name="Harkins D.M."/>
            <person name="Madupu R."/>
            <person name="Durkin A.S."/>
            <person name="Torralba M."/>
            <person name="Methe B."/>
            <person name="Sutton G.G."/>
            <person name="Nelson K.E."/>
        </authorList>
    </citation>
    <scope>NUCLEOTIDE SEQUENCE [LARGE SCALE GENOMIC DNA]</scope>
    <source>
        <strain evidence="2 3">F0489</strain>
    </source>
</reference>
<feature type="region of interest" description="Disordered" evidence="1">
    <location>
        <begin position="511"/>
        <end position="569"/>
    </location>
</feature>
<accession>J1H114</accession>
<feature type="compositionally biased region" description="Low complexity" evidence="1">
    <location>
        <begin position="479"/>
        <end position="488"/>
    </location>
</feature>
<organism evidence="2 3">
    <name type="scientific">Actinomyces massiliensis F0489</name>
    <dbReference type="NCBI Taxonomy" id="1125718"/>
    <lineage>
        <taxon>Bacteria</taxon>
        <taxon>Bacillati</taxon>
        <taxon>Actinomycetota</taxon>
        <taxon>Actinomycetes</taxon>
        <taxon>Actinomycetales</taxon>
        <taxon>Actinomycetaceae</taxon>
        <taxon>Actinomyces</taxon>
    </lineage>
</organism>